<organism evidence="2 3">
    <name type="scientific">Arthroderma otae (strain ATCC MYA-4605 / CBS 113480)</name>
    <name type="common">Microsporum canis</name>
    <dbReference type="NCBI Taxonomy" id="554155"/>
    <lineage>
        <taxon>Eukaryota</taxon>
        <taxon>Fungi</taxon>
        <taxon>Dikarya</taxon>
        <taxon>Ascomycota</taxon>
        <taxon>Pezizomycotina</taxon>
        <taxon>Eurotiomycetes</taxon>
        <taxon>Eurotiomycetidae</taxon>
        <taxon>Onygenales</taxon>
        <taxon>Arthrodermataceae</taxon>
        <taxon>Microsporum</taxon>
    </lineage>
</organism>
<name>C5FFP0_ARTOC</name>
<sequence>MGNWLLDKKRWRKIGHNSTRTLIHSSTQSPGLRREPPFGDQVRLPRTNTIPWTSGRGIEAAPARIANLTSHESEGMQKSTEKRLLNILEKSMIAALLAKRVTDGKQKWIMSWVA</sequence>
<dbReference type="EMBL" id="DS995702">
    <property type="protein sequence ID" value="EEQ29487.1"/>
    <property type="molecule type" value="Genomic_DNA"/>
</dbReference>
<feature type="region of interest" description="Disordered" evidence="1">
    <location>
        <begin position="22"/>
        <end position="55"/>
    </location>
</feature>
<dbReference type="HOGENOM" id="CLU_2120552_0_0_1"/>
<dbReference type="RefSeq" id="XP_002849372.1">
    <property type="nucleotide sequence ID" value="XM_002849326.1"/>
</dbReference>
<gene>
    <name evidence="2" type="ORF">MCYG_02306</name>
</gene>
<dbReference type="VEuPathDB" id="FungiDB:MCYG_02306"/>
<proteinExistence type="predicted"/>
<evidence type="ECO:0000313" key="2">
    <source>
        <dbReference type="EMBL" id="EEQ29487.1"/>
    </source>
</evidence>
<dbReference type="AlphaFoldDB" id="C5FFP0"/>
<reference evidence="3" key="1">
    <citation type="journal article" date="2012" name="MBio">
        <title>Comparative genome analysis of Trichophyton rubrum and related dermatophytes reveals candidate genes involved in infection.</title>
        <authorList>
            <person name="Martinez D.A."/>
            <person name="Oliver B.G."/>
            <person name="Graeser Y."/>
            <person name="Goldberg J.M."/>
            <person name="Li W."/>
            <person name="Martinez-Rossi N.M."/>
            <person name="Monod M."/>
            <person name="Shelest E."/>
            <person name="Barton R.C."/>
            <person name="Birch E."/>
            <person name="Brakhage A.A."/>
            <person name="Chen Z."/>
            <person name="Gurr S.J."/>
            <person name="Heiman D."/>
            <person name="Heitman J."/>
            <person name="Kosti I."/>
            <person name="Rossi A."/>
            <person name="Saif S."/>
            <person name="Samalova M."/>
            <person name="Saunders C.W."/>
            <person name="Shea T."/>
            <person name="Summerbell R.C."/>
            <person name="Xu J."/>
            <person name="Young S."/>
            <person name="Zeng Q."/>
            <person name="Birren B.W."/>
            <person name="Cuomo C.A."/>
            <person name="White T.C."/>
        </authorList>
    </citation>
    <scope>NUCLEOTIDE SEQUENCE [LARGE SCALE GENOMIC DNA]</scope>
    <source>
        <strain evidence="3">ATCC MYA-4605 / CBS 113480</strain>
    </source>
</reference>
<dbReference type="Proteomes" id="UP000002035">
    <property type="component" value="Unassembled WGS sequence"/>
</dbReference>
<evidence type="ECO:0000256" key="1">
    <source>
        <dbReference type="SAM" id="MobiDB-lite"/>
    </source>
</evidence>
<keyword evidence="3" id="KW-1185">Reference proteome</keyword>
<accession>C5FFP0</accession>
<evidence type="ECO:0000313" key="3">
    <source>
        <dbReference type="Proteomes" id="UP000002035"/>
    </source>
</evidence>
<protein>
    <submittedName>
        <fullName evidence="2">Uncharacterized protein</fullName>
    </submittedName>
</protein>
<dbReference type="GeneID" id="9226364"/>